<sequence length="136" mass="15934">MNTMEWIQKILFYMKGRYGYDELSKALFIIGLLLGVLSNFIGGQIVSAIGIAVLAFGALRILSREKTKRNKELQVYLKWKQTILTRYYKLKNRWAQRKAFAIKKCPNCKQKVRVPRKNKKIRITCPSCQTKFIKKT</sequence>
<name>A0ABN0XS66_9LACT</name>
<organism evidence="2 3">
    <name type="scientific">Alkalibacterium iburiense</name>
    <dbReference type="NCBI Taxonomy" id="290589"/>
    <lineage>
        <taxon>Bacteria</taxon>
        <taxon>Bacillati</taxon>
        <taxon>Bacillota</taxon>
        <taxon>Bacilli</taxon>
        <taxon>Lactobacillales</taxon>
        <taxon>Carnobacteriaceae</taxon>
        <taxon>Alkalibacterium</taxon>
    </lineage>
</organism>
<proteinExistence type="predicted"/>
<dbReference type="Gene3D" id="2.20.28.160">
    <property type="match status" value="1"/>
</dbReference>
<keyword evidence="3" id="KW-1185">Reference proteome</keyword>
<comment type="caution">
    <text evidence="2">The sequence shown here is derived from an EMBL/GenBank/DDBJ whole genome shotgun (WGS) entry which is preliminary data.</text>
</comment>
<dbReference type="EMBL" id="BAAACW010000158">
    <property type="protein sequence ID" value="GAA0371012.1"/>
    <property type="molecule type" value="Genomic_DNA"/>
</dbReference>
<evidence type="ECO:0000256" key="1">
    <source>
        <dbReference type="SAM" id="Phobius"/>
    </source>
</evidence>
<reference evidence="3" key="1">
    <citation type="journal article" date="2019" name="Int. J. Syst. Evol. Microbiol.">
        <title>The Global Catalogue of Microorganisms (GCM) 10K type strain sequencing project: providing services to taxonomists for standard genome sequencing and annotation.</title>
        <authorList>
            <consortium name="The Broad Institute Genomics Platform"/>
            <consortium name="The Broad Institute Genome Sequencing Center for Infectious Disease"/>
            <person name="Wu L."/>
            <person name="Ma J."/>
        </authorList>
    </citation>
    <scope>NUCLEOTIDE SEQUENCE [LARGE SCALE GENOMIC DNA]</scope>
    <source>
        <strain evidence="3">JCM 12662</strain>
    </source>
</reference>
<accession>A0ABN0XS66</accession>
<keyword evidence="1" id="KW-0472">Membrane</keyword>
<evidence type="ECO:0000313" key="3">
    <source>
        <dbReference type="Proteomes" id="UP001501166"/>
    </source>
</evidence>
<evidence type="ECO:0000313" key="2">
    <source>
        <dbReference type="EMBL" id="GAA0371012.1"/>
    </source>
</evidence>
<gene>
    <name evidence="2" type="ORF">GCM10008932_23020</name>
</gene>
<protein>
    <submittedName>
        <fullName evidence="2">Zn-finger containing protein</fullName>
    </submittedName>
</protein>
<keyword evidence="1" id="KW-1133">Transmembrane helix</keyword>
<dbReference type="CDD" id="cd20335">
    <property type="entry name" value="BRcat_RBR"/>
    <property type="match status" value="1"/>
</dbReference>
<feature type="transmembrane region" description="Helical" evidence="1">
    <location>
        <begin position="26"/>
        <end position="59"/>
    </location>
</feature>
<dbReference type="Proteomes" id="UP001501166">
    <property type="component" value="Unassembled WGS sequence"/>
</dbReference>
<keyword evidence="1" id="KW-0812">Transmembrane</keyword>